<dbReference type="Proteomes" id="UP000603940">
    <property type="component" value="Unassembled WGS sequence"/>
</dbReference>
<organism evidence="1 2">
    <name type="scientific">Pseudoroseomonas ludipueritiae</name>
    <dbReference type="NCBI Taxonomy" id="198093"/>
    <lineage>
        <taxon>Bacteria</taxon>
        <taxon>Pseudomonadati</taxon>
        <taxon>Pseudomonadota</taxon>
        <taxon>Alphaproteobacteria</taxon>
        <taxon>Acetobacterales</taxon>
        <taxon>Acetobacteraceae</taxon>
        <taxon>Pseudoroseomonas</taxon>
    </lineage>
</organism>
<evidence type="ECO:0000313" key="1">
    <source>
        <dbReference type="EMBL" id="MBC9176178.1"/>
    </source>
</evidence>
<proteinExistence type="predicted"/>
<evidence type="ECO:0000313" key="2">
    <source>
        <dbReference type="Proteomes" id="UP000603940"/>
    </source>
</evidence>
<gene>
    <name evidence="1" type="ORF">IBL25_04385</name>
</gene>
<protein>
    <submittedName>
        <fullName evidence="1">Uncharacterized protein</fullName>
    </submittedName>
</protein>
<name>A0ABR7R373_9PROT</name>
<dbReference type="RefSeq" id="WP_187777343.1">
    <property type="nucleotide sequence ID" value="NZ_JACTUZ010000009.1"/>
</dbReference>
<sequence length="52" mass="5752">MDATRTVPSPEDEAELDAILGLLLDEAAADVERCDYRDLSGPELWAYLNDRG</sequence>
<reference evidence="1 2" key="1">
    <citation type="journal article" date="2009" name="Int. J. Syst. Evol. Microbiol.">
        <title>Transfer of Teichococcus ludipueritiae and Muricoccus roseus to the genus Roseomonas, as Roseomonas ludipueritiae comb. nov. and Roseomonas rosea comb. nov., respectively, and emended description of the genus Roseomonas.</title>
        <authorList>
            <person name="Sanchez-Porro C."/>
            <person name="Gallego V."/>
            <person name="Busse H.J."/>
            <person name="Kampfer P."/>
            <person name="Ventosa A."/>
        </authorList>
    </citation>
    <scope>NUCLEOTIDE SEQUENCE [LARGE SCALE GENOMIC DNA]</scope>
    <source>
        <strain evidence="1 2">DSM 14915</strain>
    </source>
</reference>
<comment type="caution">
    <text evidence="1">The sequence shown here is derived from an EMBL/GenBank/DDBJ whole genome shotgun (WGS) entry which is preliminary data.</text>
</comment>
<accession>A0ABR7R373</accession>
<keyword evidence="2" id="KW-1185">Reference proteome</keyword>
<dbReference type="EMBL" id="JACTUZ010000009">
    <property type="protein sequence ID" value="MBC9176178.1"/>
    <property type="molecule type" value="Genomic_DNA"/>
</dbReference>